<dbReference type="InterPro" id="IPR004255">
    <property type="entry name" value="O-acyltransferase_WSD1_N"/>
</dbReference>
<evidence type="ECO:0000256" key="1">
    <source>
        <dbReference type="ARBA" id="ARBA00004162"/>
    </source>
</evidence>
<evidence type="ECO:0000256" key="6">
    <source>
        <dbReference type="ARBA" id="ARBA00022824"/>
    </source>
</evidence>
<keyword evidence="6" id="KW-0256">Endoplasmic reticulum</keyword>
<feature type="domain" description="O-acyltransferase WSD1 C-terminal" evidence="12">
    <location>
        <begin position="344"/>
        <end position="489"/>
    </location>
</feature>
<dbReference type="InterPro" id="IPR045034">
    <property type="entry name" value="O-acyltransferase_WSD1-like"/>
</dbReference>
<gene>
    <name evidence="13" type="ORF">OLEA9_A066977</name>
</gene>
<comment type="pathway">
    <text evidence="4">Lipid metabolism.</text>
</comment>
<dbReference type="AlphaFoldDB" id="A0A8S0RC00"/>
<evidence type="ECO:0000256" key="5">
    <source>
        <dbReference type="ARBA" id="ARBA00022679"/>
    </source>
</evidence>
<proteinExistence type="inferred from homology"/>
<evidence type="ECO:0000256" key="3">
    <source>
        <dbReference type="ARBA" id="ARBA00004771"/>
    </source>
</evidence>
<accession>A0A8S0RC00</accession>
<keyword evidence="7" id="KW-0012">Acyltransferase</keyword>
<reference evidence="13 14" key="1">
    <citation type="submission" date="2019-12" db="EMBL/GenBank/DDBJ databases">
        <authorList>
            <person name="Alioto T."/>
            <person name="Alioto T."/>
            <person name="Gomez Garrido J."/>
        </authorList>
    </citation>
    <scope>NUCLEOTIDE SEQUENCE [LARGE SCALE GENOMIC DNA]</scope>
</reference>
<dbReference type="GO" id="GO:0019432">
    <property type="term" value="P:triglyceride biosynthetic process"/>
    <property type="evidence" value="ECO:0007669"/>
    <property type="project" value="TreeGrafter"/>
</dbReference>
<dbReference type="PANTHER" id="PTHR31650:SF51">
    <property type="entry name" value="O-ACYLTRANSFERASE WSD1-LIKE ISOFORM X1"/>
    <property type="match status" value="1"/>
</dbReference>
<evidence type="ECO:0000256" key="2">
    <source>
        <dbReference type="ARBA" id="ARBA00004586"/>
    </source>
</evidence>
<comment type="pathway">
    <text evidence="3">Glycerolipid metabolism; triacylglycerol biosynthesis.</text>
</comment>
<dbReference type="Proteomes" id="UP000594638">
    <property type="component" value="Unassembled WGS sequence"/>
</dbReference>
<evidence type="ECO:0000259" key="11">
    <source>
        <dbReference type="Pfam" id="PF03007"/>
    </source>
</evidence>
<dbReference type="OrthoDB" id="619536at2759"/>
<comment type="caution">
    <text evidence="13">The sequence shown here is derived from an EMBL/GenBank/DDBJ whole genome shotgun (WGS) entry which is preliminary data.</text>
</comment>
<evidence type="ECO:0000256" key="7">
    <source>
        <dbReference type="ARBA" id="ARBA00023315"/>
    </source>
</evidence>
<comment type="catalytic activity">
    <reaction evidence="9">
        <text>a long chain fatty alcohol + a fatty acyl-CoA = a long-chain alcohol wax ester + CoA</text>
        <dbReference type="Rhea" id="RHEA:38443"/>
        <dbReference type="ChEBI" id="CHEBI:17135"/>
        <dbReference type="ChEBI" id="CHEBI:57287"/>
        <dbReference type="ChEBI" id="CHEBI:77636"/>
        <dbReference type="ChEBI" id="CHEBI:235323"/>
        <dbReference type="EC" id="2.3.1.75"/>
    </reaction>
</comment>
<evidence type="ECO:0000256" key="4">
    <source>
        <dbReference type="ARBA" id="ARBA00005189"/>
    </source>
</evidence>
<evidence type="ECO:0000313" key="13">
    <source>
        <dbReference type="EMBL" id="CAA2976281.1"/>
    </source>
</evidence>
<dbReference type="PANTHER" id="PTHR31650">
    <property type="entry name" value="O-ACYLTRANSFERASE (WSD1-LIKE) FAMILY PROTEIN"/>
    <property type="match status" value="1"/>
</dbReference>
<evidence type="ECO:0000256" key="8">
    <source>
        <dbReference type="ARBA" id="ARBA00024360"/>
    </source>
</evidence>
<evidence type="ECO:0000256" key="9">
    <source>
        <dbReference type="ARBA" id="ARBA00047604"/>
    </source>
</evidence>
<organism evidence="13 14">
    <name type="scientific">Olea europaea subsp. europaea</name>
    <dbReference type="NCBI Taxonomy" id="158383"/>
    <lineage>
        <taxon>Eukaryota</taxon>
        <taxon>Viridiplantae</taxon>
        <taxon>Streptophyta</taxon>
        <taxon>Embryophyta</taxon>
        <taxon>Tracheophyta</taxon>
        <taxon>Spermatophyta</taxon>
        <taxon>Magnoliopsida</taxon>
        <taxon>eudicotyledons</taxon>
        <taxon>Gunneridae</taxon>
        <taxon>Pentapetalae</taxon>
        <taxon>asterids</taxon>
        <taxon>lamiids</taxon>
        <taxon>Lamiales</taxon>
        <taxon>Oleaceae</taxon>
        <taxon>Oleeae</taxon>
        <taxon>Olea</taxon>
    </lineage>
</organism>
<sequence length="495" mass="55498">MINYVVGTNLNLKHFYIKSVGRLSKNINIMEFEQEEALEPMSPTAQYLKSSVLSLTIMVVLEVEVPIDDSMTIPLLKDVFLPINHRFASIMVSKKSGGKKWKRVEVNLKDHVIVPVFPCDKSKDYYDECFNEYLSKLGMDQLPLNRPLWEIHIFKYPTKNAAGNVIFKLHHSLGDGYSLMGALLSCLKRLDNPSIPLTFPSRQSNSNSGPNLNSHGYFSRVPEFVSGLINTAYNFGSNLLKSSFIEDDKSPIRSGHDGVEHGPFVITTTTFSIEQIKQIKNKLQVTINDVITGIIMYGTRLYMQRANQDSSKEKCTALVLLSTRAIGGYKSVSEMIKPNAEMPWGNRFTFLHVPIPKLTASELNNPLKLVDKAHQIIKRQRNSASVYLIGQFLEAIRKIRGPEATSGYIYGTLKNSSLAISNITGPVEKMALANHPIKGLYFAVVGVPQSLQVTILSYVDNLRIVMSVEKGFIDPNKFKSCMEYAFEAIFKAALE</sequence>
<dbReference type="InterPro" id="IPR009721">
    <property type="entry name" value="O-acyltransferase_WSD1_C"/>
</dbReference>
<comment type="catalytic activity">
    <reaction evidence="10">
        <text>an acyl-CoA + a 1,2-diacyl-sn-glycerol = a triacyl-sn-glycerol + CoA</text>
        <dbReference type="Rhea" id="RHEA:10868"/>
        <dbReference type="ChEBI" id="CHEBI:17815"/>
        <dbReference type="ChEBI" id="CHEBI:57287"/>
        <dbReference type="ChEBI" id="CHEBI:58342"/>
        <dbReference type="ChEBI" id="CHEBI:64615"/>
        <dbReference type="EC" id="2.3.1.20"/>
    </reaction>
</comment>
<dbReference type="GO" id="GO:0047196">
    <property type="term" value="F:long-chain-alcohol O-fatty-acyltransferase activity"/>
    <property type="evidence" value="ECO:0007669"/>
    <property type="project" value="UniProtKB-EC"/>
</dbReference>
<evidence type="ECO:0000313" key="14">
    <source>
        <dbReference type="Proteomes" id="UP000594638"/>
    </source>
</evidence>
<evidence type="ECO:0000256" key="10">
    <source>
        <dbReference type="ARBA" id="ARBA00048109"/>
    </source>
</evidence>
<evidence type="ECO:0000259" key="12">
    <source>
        <dbReference type="Pfam" id="PF06974"/>
    </source>
</evidence>
<dbReference type="Gramene" id="OE9A066977T1">
    <property type="protein sequence ID" value="OE9A066977C1"/>
    <property type="gene ID" value="OE9A066977"/>
</dbReference>
<protein>
    <submittedName>
        <fullName evidence="13">O-acyltransferase WSD1-like</fullName>
    </submittedName>
</protein>
<dbReference type="Pfam" id="PF06974">
    <property type="entry name" value="WS_DGAT_C"/>
    <property type="match status" value="1"/>
</dbReference>
<dbReference type="GO" id="GO:0005789">
    <property type="term" value="C:endoplasmic reticulum membrane"/>
    <property type="evidence" value="ECO:0007669"/>
    <property type="project" value="UniProtKB-SubCell"/>
</dbReference>
<name>A0A8S0RC00_OLEEU</name>
<comment type="similarity">
    <text evidence="8">In the N-terminal section; belongs to the long-chain O-acyltransferase family.</text>
</comment>
<keyword evidence="5" id="KW-0808">Transferase</keyword>
<dbReference type="GO" id="GO:0005886">
    <property type="term" value="C:plasma membrane"/>
    <property type="evidence" value="ECO:0007669"/>
    <property type="project" value="UniProtKB-SubCell"/>
</dbReference>
<feature type="domain" description="O-acyltransferase WSD1-like N-terminal" evidence="11">
    <location>
        <begin position="130"/>
        <end position="291"/>
    </location>
</feature>
<dbReference type="GO" id="GO:0004144">
    <property type="term" value="F:diacylglycerol O-acyltransferase activity"/>
    <property type="evidence" value="ECO:0007669"/>
    <property type="project" value="UniProtKB-EC"/>
</dbReference>
<dbReference type="EMBL" id="CACTIH010002394">
    <property type="protein sequence ID" value="CAA2976281.1"/>
    <property type="molecule type" value="Genomic_DNA"/>
</dbReference>
<keyword evidence="14" id="KW-1185">Reference proteome</keyword>
<dbReference type="Pfam" id="PF03007">
    <property type="entry name" value="WS_DGAT_cat"/>
    <property type="match status" value="1"/>
</dbReference>
<comment type="subcellular location">
    <subcellularLocation>
        <location evidence="1">Cell membrane</location>
        <topology evidence="1">Single-pass membrane protein</topology>
    </subcellularLocation>
    <subcellularLocation>
        <location evidence="2">Endoplasmic reticulum membrane</location>
    </subcellularLocation>
</comment>